<sequence length="60" mass="6739">MTWRMIRPLIRENTATYLTGIRITKTLFRPIATVTDHKPVGGKRQSIGLARSLSGRNISS</sequence>
<reference evidence="2" key="1">
    <citation type="submission" date="2017-06" db="EMBL/GenBank/DDBJ databases">
        <title>Genome analysis of Fimbriiglobus ruber SP5, the first member of the order Planctomycetales with confirmed chitinolytic capability.</title>
        <authorList>
            <person name="Ravin N.V."/>
            <person name="Rakitin A.L."/>
            <person name="Ivanova A.A."/>
            <person name="Beletsky A.V."/>
            <person name="Kulichevskaya I.S."/>
            <person name="Mardanov A.V."/>
            <person name="Dedysh S.N."/>
        </authorList>
    </citation>
    <scope>NUCLEOTIDE SEQUENCE [LARGE SCALE GENOMIC DNA]</scope>
    <source>
        <strain evidence="2">SP5</strain>
    </source>
</reference>
<organism evidence="1 2">
    <name type="scientific">Fimbriiglobus ruber</name>
    <dbReference type="NCBI Taxonomy" id="1908690"/>
    <lineage>
        <taxon>Bacteria</taxon>
        <taxon>Pseudomonadati</taxon>
        <taxon>Planctomycetota</taxon>
        <taxon>Planctomycetia</taxon>
        <taxon>Gemmatales</taxon>
        <taxon>Gemmataceae</taxon>
        <taxon>Fimbriiglobus</taxon>
    </lineage>
</organism>
<dbReference type="Proteomes" id="UP000214646">
    <property type="component" value="Unassembled WGS sequence"/>
</dbReference>
<comment type="caution">
    <text evidence="1">The sequence shown here is derived from an EMBL/GenBank/DDBJ whole genome shotgun (WGS) entry which is preliminary data.</text>
</comment>
<accession>A0A225D8I2</accession>
<proteinExistence type="predicted"/>
<dbReference type="EMBL" id="NIDE01000017">
    <property type="protein sequence ID" value="OWK35944.1"/>
    <property type="molecule type" value="Genomic_DNA"/>
</dbReference>
<dbReference type="AlphaFoldDB" id="A0A225D8I2"/>
<gene>
    <name evidence="1" type="ORF">FRUB_08507</name>
</gene>
<evidence type="ECO:0000313" key="1">
    <source>
        <dbReference type="EMBL" id="OWK35944.1"/>
    </source>
</evidence>
<protein>
    <submittedName>
        <fullName evidence="1">Uncharacterized protein</fullName>
    </submittedName>
</protein>
<name>A0A225D8I2_9BACT</name>
<evidence type="ECO:0000313" key="2">
    <source>
        <dbReference type="Proteomes" id="UP000214646"/>
    </source>
</evidence>
<keyword evidence="2" id="KW-1185">Reference proteome</keyword>